<keyword evidence="1" id="KW-0812">Transmembrane</keyword>
<dbReference type="STRING" id="1499966.U14_03499"/>
<feature type="transmembrane region" description="Helical" evidence="1">
    <location>
        <begin position="20"/>
        <end position="38"/>
    </location>
</feature>
<sequence>MSEYFLADYTGGAFRFFDTAHIAALLLTVALCLFFIVFRRRFTPTQRRAIRVKMAALLLANEIGYHLWRIVTQRWFLDTMTPCCHCICAARLSGRVRSCC</sequence>
<dbReference type="HOGENOM" id="CLU_2300188_0_0_0"/>
<dbReference type="Pfam" id="PF14808">
    <property type="entry name" value="TMEM164"/>
    <property type="match status" value="1"/>
</dbReference>
<dbReference type="AlphaFoldDB" id="A0A081BPD2"/>
<gene>
    <name evidence="2" type="ORF">U14_03499</name>
</gene>
<proteinExistence type="predicted"/>
<keyword evidence="1" id="KW-0472">Membrane</keyword>
<keyword evidence="1" id="KW-1133">Transmembrane helix</keyword>
<organism evidence="2">
    <name type="scientific">Candidatus Moduliflexus flocculans</name>
    <dbReference type="NCBI Taxonomy" id="1499966"/>
    <lineage>
        <taxon>Bacteria</taxon>
        <taxon>Candidatus Moduliflexota</taxon>
        <taxon>Candidatus Moduliflexia</taxon>
        <taxon>Candidatus Moduliflexales</taxon>
        <taxon>Candidatus Moduliflexaceae</taxon>
    </lineage>
</organism>
<evidence type="ECO:0000313" key="2">
    <source>
        <dbReference type="EMBL" id="GAK52248.1"/>
    </source>
</evidence>
<protein>
    <submittedName>
        <fullName evidence="2">Uncharacterized protein</fullName>
    </submittedName>
</protein>
<accession>A0A081BPD2</accession>
<dbReference type="EMBL" id="DF820458">
    <property type="protein sequence ID" value="GAK52248.1"/>
    <property type="molecule type" value="Genomic_DNA"/>
</dbReference>
<evidence type="ECO:0000256" key="1">
    <source>
        <dbReference type="SAM" id="Phobius"/>
    </source>
</evidence>
<keyword evidence="3" id="KW-1185">Reference proteome</keyword>
<dbReference type="Proteomes" id="UP000030700">
    <property type="component" value="Unassembled WGS sequence"/>
</dbReference>
<name>A0A081BPD2_9BACT</name>
<reference evidence="2" key="1">
    <citation type="journal article" date="2015" name="PeerJ">
        <title>First genomic representation of candidate bacterial phylum KSB3 points to enhanced environmental sensing as a trigger of wastewater bulking.</title>
        <authorList>
            <person name="Sekiguchi Y."/>
            <person name="Ohashi A."/>
            <person name="Parks D.H."/>
            <person name="Yamauchi T."/>
            <person name="Tyson G.W."/>
            <person name="Hugenholtz P."/>
        </authorList>
    </citation>
    <scope>NUCLEOTIDE SEQUENCE [LARGE SCALE GENOMIC DNA]</scope>
</reference>
<evidence type="ECO:0000313" key="3">
    <source>
        <dbReference type="Proteomes" id="UP000030700"/>
    </source>
</evidence>